<feature type="domain" description="GAG-pre-integrase" evidence="1">
    <location>
        <begin position="79"/>
        <end position="127"/>
    </location>
</feature>
<keyword evidence="3" id="KW-1185">Reference proteome</keyword>
<reference evidence="2" key="1">
    <citation type="submission" date="2022-04" db="EMBL/GenBank/DDBJ databases">
        <title>Carnegiea gigantea Genome sequencing and assembly v2.</title>
        <authorList>
            <person name="Copetti D."/>
            <person name="Sanderson M.J."/>
            <person name="Burquez A."/>
            <person name="Wojciechowski M.F."/>
        </authorList>
    </citation>
    <scope>NUCLEOTIDE SEQUENCE</scope>
    <source>
        <strain evidence="2">SGP5-SGP5p</strain>
        <tissue evidence="2">Aerial part</tissue>
    </source>
</reference>
<name>A0A9Q1JY97_9CARY</name>
<organism evidence="2 3">
    <name type="scientific">Carnegiea gigantea</name>
    <dbReference type="NCBI Taxonomy" id="171969"/>
    <lineage>
        <taxon>Eukaryota</taxon>
        <taxon>Viridiplantae</taxon>
        <taxon>Streptophyta</taxon>
        <taxon>Embryophyta</taxon>
        <taxon>Tracheophyta</taxon>
        <taxon>Spermatophyta</taxon>
        <taxon>Magnoliopsida</taxon>
        <taxon>eudicotyledons</taxon>
        <taxon>Gunneridae</taxon>
        <taxon>Pentapetalae</taxon>
        <taxon>Caryophyllales</taxon>
        <taxon>Cactineae</taxon>
        <taxon>Cactaceae</taxon>
        <taxon>Cactoideae</taxon>
        <taxon>Echinocereeae</taxon>
        <taxon>Carnegiea</taxon>
    </lineage>
</organism>
<accession>A0A9Q1JY97</accession>
<evidence type="ECO:0000259" key="1">
    <source>
        <dbReference type="Pfam" id="PF13976"/>
    </source>
</evidence>
<dbReference type="Proteomes" id="UP001153076">
    <property type="component" value="Unassembled WGS sequence"/>
</dbReference>
<evidence type="ECO:0000313" key="2">
    <source>
        <dbReference type="EMBL" id="KAJ8433068.1"/>
    </source>
</evidence>
<sequence length="155" mass="17841">MQLLSKHSLDIYGKCYRELRYRCSKLFGSGASDHITLDLSLLHDVRLVQTICYITMSNGKQAQIKQLSSTPLEKKIKNSIFACFSDAELWHFRLGHLSFDQLKYVDIETCINSRQHGVCQICPMAKMHRSDFPLSTSRARNCFALLHVDIWGPYP</sequence>
<proteinExistence type="predicted"/>
<dbReference type="EMBL" id="JAKOGI010000562">
    <property type="protein sequence ID" value="KAJ8433068.1"/>
    <property type="molecule type" value="Genomic_DNA"/>
</dbReference>
<dbReference type="AlphaFoldDB" id="A0A9Q1JY97"/>
<protein>
    <recommendedName>
        <fullName evidence="1">GAG-pre-integrase domain-containing protein</fullName>
    </recommendedName>
</protein>
<comment type="caution">
    <text evidence="2">The sequence shown here is derived from an EMBL/GenBank/DDBJ whole genome shotgun (WGS) entry which is preliminary data.</text>
</comment>
<dbReference type="Pfam" id="PF13976">
    <property type="entry name" value="gag_pre-integrs"/>
    <property type="match status" value="1"/>
</dbReference>
<dbReference type="OrthoDB" id="414945at2759"/>
<evidence type="ECO:0000313" key="3">
    <source>
        <dbReference type="Proteomes" id="UP001153076"/>
    </source>
</evidence>
<gene>
    <name evidence="2" type="ORF">Cgig2_015431</name>
</gene>
<dbReference type="InterPro" id="IPR025724">
    <property type="entry name" value="GAG-pre-integrase_dom"/>
</dbReference>